<dbReference type="GO" id="GO:0022857">
    <property type="term" value="F:transmembrane transporter activity"/>
    <property type="evidence" value="ECO:0007669"/>
    <property type="project" value="InterPro"/>
</dbReference>
<keyword evidence="3 5" id="KW-1133">Transmembrane helix</keyword>
<feature type="transmembrane region" description="Helical" evidence="5">
    <location>
        <begin position="12"/>
        <end position="34"/>
    </location>
</feature>
<dbReference type="Proteomes" id="UP000000577">
    <property type="component" value="Chromosome"/>
</dbReference>
<gene>
    <name evidence="7" type="ordered locus">GSU3264</name>
</gene>
<keyword evidence="4 5" id="KW-0472">Membrane</keyword>
<keyword evidence="2 5" id="KW-0812">Transmembrane</keyword>
<feature type="transmembrane region" description="Helical" evidence="5">
    <location>
        <begin position="167"/>
        <end position="187"/>
    </location>
</feature>
<accession>Q747K1</accession>
<dbReference type="HOGENOM" id="CLU_017518_3_1_7"/>
<evidence type="ECO:0000259" key="6">
    <source>
        <dbReference type="PROSITE" id="PS50850"/>
    </source>
</evidence>
<feature type="transmembrane region" description="Helical" evidence="5">
    <location>
        <begin position="280"/>
        <end position="301"/>
    </location>
</feature>
<feature type="transmembrane region" description="Helical" evidence="5">
    <location>
        <begin position="78"/>
        <end position="94"/>
    </location>
</feature>
<proteinExistence type="predicted"/>
<evidence type="ECO:0000256" key="4">
    <source>
        <dbReference type="ARBA" id="ARBA00023136"/>
    </source>
</evidence>
<evidence type="ECO:0000256" key="2">
    <source>
        <dbReference type="ARBA" id="ARBA00022692"/>
    </source>
</evidence>
<feature type="transmembrane region" description="Helical" evidence="5">
    <location>
        <begin position="307"/>
        <end position="327"/>
    </location>
</feature>
<reference evidence="7 8" key="2">
    <citation type="journal article" date="2012" name="BMC Genomics">
        <title>Comparative genomic analysis of Geobacter sulfurreducens KN400, a strain with enhanced capacity for extracellular electron transfer and electricity production.</title>
        <authorList>
            <person name="Butler J.E."/>
            <person name="Young N.D."/>
            <person name="Aklujkar M."/>
            <person name="Lovley D.R."/>
        </authorList>
    </citation>
    <scope>NUCLEOTIDE SEQUENCE [LARGE SCALE GENOMIC DNA]</scope>
    <source>
        <strain evidence="8">ATCC 51573 / DSM 12127 / PCA</strain>
    </source>
</reference>
<dbReference type="InterPro" id="IPR036259">
    <property type="entry name" value="MFS_trans_sf"/>
</dbReference>
<dbReference type="EMBL" id="AE017180">
    <property type="protein sequence ID" value="AAR36655.1"/>
    <property type="molecule type" value="Genomic_DNA"/>
</dbReference>
<protein>
    <submittedName>
        <fullName evidence="7">Membrane protein, major facilitator superfamily</fullName>
    </submittedName>
</protein>
<reference evidence="7 8" key="1">
    <citation type="journal article" date="2003" name="Science">
        <title>Genome of Geobacter sulfurreducens: metal reduction in subsurface environments.</title>
        <authorList>
            <person name="Methe B.A."/>
            <person name="Nelson K.E."/>
            <person name="Eisen J.A."/>
            <person name="Paulsen I.T."/>
            <person name="Nelson W."/>
            <person name="Heidelberg J.F."/>
            <person name="Wu D."/>
            <person name="Wu M."/>
            <person name="Ward N."/>
            <person name="Beanan M.J."/>
            <person name="Dodson R.J."/>
            <person name="Madupu R."/>
            <person name="Brinkac L.M."/>
            <person name="Daugherty S.C."/>
            <person name="DeBoy R.T."/>
            <person name="Durkin A.S."/>
            <person name="Gwinn M."/>
            <person name="Kolonay J.F."/>
            <person name="Sullivan S.A."/>
            <person name="Haft D.H."/>
            <person name="Selengut J."/>
            <person name="Davidsen T.M."/>
            <person name="Zafar N."/>
            <person name="White O."/>
            <person name="Tran B."/>
            <person name="Romero C."/>
            <person name="Forberger H.A."/>
            <person name="Weidman J."/>
            <person name="Khouri H."/>
            <person name="Feldblyum T.V."/>
            <person name="Utterback T.R."/>
            <person name="Van Aken S.E."/>
            <person name="Lovley D.R."/>
            <person name="Fraser C.M."/>
        </authorList>
    </citation>
    <scope>NUCLEOTIDE SEQUENCE [LARGE SCALE GENOMIC DNA]</scope>
    <source>
        <strain evidence="8">ATCC 51573 / DSM 12127 / PCA</strain>
    </source>
</reference>
<feature type="transmembrane region" description="Helical" evidence="5">
    <location>
        <begin position="46"/>
        <end position="66"/>
    </location>
</feature>
<dbReference type="PANTHER" id="PTHR23519">
    <property type="entry name" value="AUTOPHAGY-RELATED PROTEIN 22"/>
    <property type="match status" value="1"/>
</dbReference>
<evidence type="ECO:0000256" key="5">
    <source>
        <dbReference type="SAM" id="Phobius"/>
    </source>
</evidence>
<sequence>MIRPAWLTRPSLSWALYDFANTIFSMSVVTLYFPLFLVQTLGYREYWLSLGLSLSMGLAAVASPFVGSASDRRIGKNVILAVATSLCCIATLLIPASGHLAGVLAAFVAANFLYQVSLVAYDSLLPSATDEGHYGPVSGFGVALGYIGTFLALIIGKLLVTTPADNGRVFLPTAICFLLFALPCFFVKDLKRSQTSPIRVADTAREIIRDRDLRWYFAGHLLYLDAVNTVIAFMAVFLVKVGGFSQEAGEVNYFLMFSTIFAVIGGLFWGWLVRRRGARVGLLATLALWIVALGMVCLPLAKEHYWILGPLSGIALGGVWACDRPLLLDMVPRERAGSFFGFYYLTGKFSSVVGPLLFGAILALPLGTEAIRYRLAFFSLLIMVIVATACIARIRPKQAAPQLQAGDP</sequence>
<dbReference type="EnsemblBacteria" id="AAR36655">
    <property type="protein sequence ID" value="AAR36655"/>
    <property type="gene ID" value="GSU3264"/>
</dbReference>
<feature type="transmembrane region" description="Helical" evidence="5">
    <location>
        <begin position="100"/>
        <end position="121"/>
    </location>
</feature>
<evidence type="ECO:0000313" key="7">
    <source>
        <dbReference type="EMBL" id="AAR36655.1"/>
    </source>
</evidence>
<dbReference type="GO" id="GO:0012505">
    <property type="term" value="C:endomembrane system"/>
    <property type="evidence" value="ECO:0007669"/>
    <property type="project" value="UniProtKB-SubCell"/>
</dbReference>
<dbReference type="PROSITE" id="PS50850">
    <property type="entry name" value="MFS"/>
    <property type="match status" value="1"/>
</dbReference>
<name>Q747K1_GEOSL</name>
<comment type="subcellular location">
    <subcellularLocation>
        <location evidence="1">Endomembrane system</location>
        <topology evidence="1">Multi-pass membrane protein</topology>
    </subcellularLocation>
</comment>
<evidence type="ECO:0000256" key="3">
    <source>
        <dbReference type="ARBA" id="ARBA00022989"/>
    </source>
</evidence>
<organism evidence="7 8">
    <name type="scientific">Geobacter sulfurreducens (strain ATCC 51573 / DSM 12127 / PCA)</name>
    <dbReference type="NCBI Taxonomy" id="243231"/>
    <lineage>
        <taxon>Bacteria</taxon>
        <taxon>Pseudomonadati</taxon>
        <taxon>Thermodesulfobacteriota</taxon>
        <taxon>Desulfuromonadia</taxon>
        <taxon>Geobacterales</taxon>
        <taxon>Geobacteraceae</taxon>
        <taxon>Geobacter</taxon>
    </lineage>
</organism>
<dbReference type="InParanoid" id="Q747K1"/>
<feature type="transmembrane region" description="Helical" evidence="5">
    <location>
        <begin position="339"/>
        <end position="363"/>
    </location>
</feature>
<dbReference type="PANTHER" id="PTHR23519:SF1">
    <property type="entry name" value="AUTOPHAGY-RELATED PROTEIN 22"/>
    <property type="match status" value="1"/>
</dbReference>
<feature type="domain" description="Major facilitator superfamily (MFS) profile" evidence="6">
    <location>
        <begin position="212"/>
        <end position="408"/>
    </location>
</feature>
<dbReference type="RefSeq" id="WP_010943876.1">
    <property type="nucleotide sequence ID" value="NC_002939.5"/>
</dbReference>
<keyword evidence="8" id="KW-1185">Reference proteome</keyword>
<dbReference type="InterPro" id="IPR020846">
    <property type="entry name" value="MFS_dom"/>
</dbReference>
<dbReference type="InterPro" id="IPR011701">
    <property type="entry name" value="MFS"/>
</dbReference>
<evidence type="ECO:0000313" key="8">
    <source>
        <dbReference type="Proteomes" id="UP000000577"/>
    </source>
</evidence>
<dbReference type="SUPFAM" id="SSF103473">
    <property type="entry name" value="MFS general substrate transporter"/>
    <property type="match status" value="1"/>
</dbReference>
<feature type="transmembrane region" description="Helical" evidence="5">
    <location>
        <begin position="251"/>
        <end position="273"/>
    </location>
</feature>
<dbReference type="OrthoDB" id="9768783at2"/>
<dbReference type="Gene3D" id="1.20.1250.20">
    <property type="entry name" value="MFS general substrate transporter like domains"/>
    <property type="match status" value="2"/>
</dbReference>
<feature type="transmembrane region" description="Helical" evidence="5">
    <location>
        <begin position="215"/>
        <end position="239"/>
    </location>
</feature>
<dbReference type="STRING" id="243231.GSU3264"/>
<dbReference type="Pfam" id="PF07690">
    <property type="entry name" value="MFS_1"/>
    <property type="match status" value="1"/>
</dbReference>
<dbReference type="InterPro" id="IPR050495">
    <property type="entry name" value="ATG22/LtaA_families"/>
</dbReference>
<feature type="transmembrane region" description="Helical" evidence="5">
    <location>
        <begin position="375"/>
        <end position="394"/>
    </location>
</feature>
<evidence type="ECO:0000256" key="1">
    <source>
        <dbReference type="ARBA" id="ARBA00004127"/>
    </source>
</evidence>
<dbReference type="eggNOG" id="COG2270">
    <property type="taxonomic scope" value="Bacteria"/>
</dbReference>
<dbReference type="PATRIC" id="fig|243231.5.peg.3281"/>
<feature type="transmembrane region" description="Helical" evidence="5">
    <location>
        <begin position="133"/>
        <end position="155"/>
    </location>
</feature>
<dbReference type="AlphaFoldDB" id="Q747K1"/>
<dbReference type="KEGG" id="gsu:GSU3264"/>